<dbReference type="EMBL" id="RHFK02000010">
    <property type="protein sequence ID" value="TWW70429.1"/>
    <property type="molecule type" value="Genomic_DNA"/>
</dbReference>
<proteinExistence type="predicted"/>
<feature type="signal peptide" evidence="1">
    <location>
        <begin position="1"/>
        <end position="24"/>
    </location>
</feature>
<accession>A0A5C6NUR3</accession>
<dbReference type="AlphaFoldDB" id="A0A5C6NUR3"/>
<gene>
    <name evidence="2" type="ORF">D4764_18G0012350</name>
</gene>
<dbReference type="Proteomes" id="UP000324091">
    <property type="component" value="Chromosome 18"/>
</dbReference>
<name>A0A5C6NUR3_9TELE</name>
<sequence length="77" mass="8585">MYLNIAAFILHFCILPGHYGMAGGQDLHNFISSGFLTLGRGHLKAQHSVDDSGQMSWQGDVDMPLSYGTFSHTRRWS</sequence>
<comment type="caution">
    <text evidence="2">The sequence shown here is derived from an EMBL/GenBank/DDBJ whole genome shotgun (WGS) entry which is preliminary data.</text>
</comment>
<keyword evidence="1" id="KW-0732">Signal</keyword>
<feature type="chain" id="PRO_5022792626" description="Secreted protein" evidence="1">
    <location>
        <begin position="25"/>
        <end position="77"/>
    </location>
</feature>
<organism evidence="2 3">
    <name type="scientific">Takifugu flavidus</name>
    <name type="common">sansaifugu</name>
    <dbReference type="NCBI Taxonomy" id="433684"/>
    <lineage>
        <taxon>Eukaryota</taxon>
        <taxon>Metazoa</taxon>
        <taxon>Chordata</taxon>
        <taxon>Craniata</taxon>
        <taxon>Vertebrata</taxon>
        <taxon>Euteleostomi</taxon>
        <taxon>Actinopterygii</taxon>
        <taxon>Neopterygii</taxon>
        <taxon>Teleostei</taxon>
        <taxon>Neoteleostei</taxon>
        <taxon>Acanthomorphata</taxon>
        <taxon>Eupercaria</taxon>
        <taxon>Tetraodontiformes</taxon>
        <taxon>Tetradontoidea</taxon>
        <taxon>Tetraodontidae</taxon>
        <taxon>Takifugu</taxon>
    </lineage>
</organism>
<evidence type="ECO:0008006" key="4">
    <source>
        <dbReference type="Google" id="ProtNLM"/>
    </source>
</evidence>
<evidence type="ECO:0000313" key="2">
    <source>
        <dbReference type="EMBL" id="TWW70429.1"/>
    </source>
</evidence>
<evidence type="ECO:0000256" key="1">
    <source>
        <dbReference type="SAM" id="SignalP"/>
    </source>
</evidence>
<keyword evidence="3" id="KW-1185">Reference proteome</keyword>
<reference evidence="2 3" key="1">
    <citation type="submission" date="2019-04" db="EMBL/GenBank/DDBJ databases">
        <title>Chromosome genome assembly for Takifugu flavidus.</title>
        <authorList>
            <person name="Xiao S."/>
        </authorList>
    </citation>
    <scope>NUCLEOTIDE SEQUENCE [LARGE SCALE GENOMIC DNA]</scope>
    <source>
        <strain evidence="2">HTHZ2018</strain>
        <tissue evidence="2">Muscle</tissue>
    </source>
</reference>
<evidence type="ECO:0000313" key="3">
    <source>
        <dbReference type="Proteomes" id="UP000324091"/>
    </source>
</evidence>
<protein>
    <recommendedName>
        <fullName evidence="4">Secreted protein</fullName>
    </recommendedName>
</protein>